<comment type="caution">
    <text evidence="2">The sequence shown here is derived from an EMBL/GenBank/DDBJ whole genome shotgun (WGS) entry which is preliminary data.</text>
</comment>
<evidence type="ECO:0008006" key="4">
    <source>
        <dbReference type="Google" id="ProtNLM"/>
    </source>
</evidence>
<feature type="chain" id="PRO_5039079084" description="Lipoprotein" evidence="1">
    <location>
        <begin position="20"/>
        <end position="281"/>
    </location>
</feature>
<dbReference type="PROSITE" id="PS51257">
    <property type="entry name" value="PROKAR_LIPOPROTEIN"/>
    <property type="match status" value="1"/>
</dbReference>
<reference evidence="2 3" key="1">
    <citation type="submission" date="2019-06" db="EMBL/GenBank/DDBJ databases">
        <title>Cerasibacillus sp. nov., isolated from maize field.</title>
        <authorList>
            <person name="Lin S.-Y."/>
            <person name="Tsai C.-F."/>
            <person name="Young C.-C."/>
        </authorList>
    </citation>
    <scope>NUCLEOTIDE SEQUENCE [LARGE SCALE GENOMIC DNA]</scope>
    <source>
        <strain evidence="2 3">CC-CFT480</strain>
    </source>
</reference>
<dbReference type="Proteomes" id="UP000321574">
    <property type="component" value="Unassembled WGS sequence"/>
</dbReference>
<gene>
    <name evidence="2" type="ORF">FHP05_03540</name>
</gene>
<dbReference type="Gene3D" id="2.50.20.20">
    <property type="match status" value="1"/>
</dbReference>
<dbReference type="EMBL" id="VDUW01000002">
    <property type="protein sequence ID" value="TXL66470.1"/>
    <property type="molecule type" value="Genomic_DNA"/>
</dbReference>
<protein>
    <recommendedName>
        <fullName evidence="4">Lipoprotein</fullName>
    </recommendedName>
</protein>
<dbReference type="Pfam" id="PF20316">
    <property type="entry name" value="DUF6612"/>
    <property type="match status" value="1"/>
</dbReference>
<proteinExistence type="predicted"/>
<accession>A0A5C8NYW0</accession>
<keyword evidence="3" id="KW-1185">Reference proteome</keyword>
<feature type="signal peptide" evidence="1">
    <location>
        <begin position="1"/>
        <end position="19"/>
    </location>
</feature>
<evidence type="ECO:0000313" key="3">
    <source>
        <dbReference type="Proteomes" id="UP000321574"/>
    </source>
</evidence>
<name>A0A5C8NYW0_9BACI</name>
<keyword evidence="1" id="KW-0732">Signal</keyword>
<dbReference type="RefSeq" id="WP_147665870.1">
    <property type="nucleotide sequence ID" value="NZ_VDUW01000002.1"/>
</dbReference>
<organism evidence="2 3">
    <name type="scientific">Cerasibacillus terrae</name>
    <dbReference type="NCBI Taxonomy" id="2498845"/>
    <lineage>
        <taxon>Bacteria</taxon>
        <taxon>Bacillati</taxon>
        <taxon>Bacillota</taxon>
        <taxon>Bacilli</taxon>
        <taxon>Bacillales</taxon>
        <taxon>Bacillaceae</taxon>
        <taxon>Cerasibacillus</taxon>
    </lineage>
</organism>
<dbReference type="AlphaFoldDB" id="A0A5C8NYW0"/>
<evidence type="ECO:0000256" key="1">
    <source>
        <dbReference type="SAM" id="SignalP"/>
    </source>
</evidence>
<sequence>MKKIIMLFTAILLSFGLVACQDSADPVEGTKEVSDLTAEEVYEKTLKASEDMKSAEMVMDLTQKIEVPSENVAMDTTTKTDAKMTMDPLTMYQKGKVKMEMEGTPMEMDIEMYMTEDGMYMFDSESETWLEMGDMIPDELLNQQQDPAEQVKMIEKFVDNLEFKQTDDAYVLELTADGDKFKELTEDLMNQFMPEELMTEIENAEENPLEDMEINKLYYELHVDKESYDLKSFNMEMDMALKNDEGEMNISQKAEAEYKNINGVDPIEVPQEVIDKAESLF</sequence>
<evidence type="ECO:0000313" key="2">
    <source>
        <dbReference type="EMBL" id="TXL66470.1"/>
    </source>
</evidence>
<dbReference type="OrthoDB" id="1957331at2"/>
<dbReference type="InterPro" id="IPR046720">
    <property type="entry name" value="DUF6612"/>
</dbReference>